<dbReference type="EMBL" id="JABMIG020000171">
    <property type="protein sequence ID" value="KAL3787651.1"/>
    <property type="molecule type" value="Genomic_DNA"/>
</dbReference>
<proteinExistence type="inferred from homology"/>
<sequence length="225" mass="25859">MHYMPCSNRKASMGVKHEDFDSTIRSTIDPVQWKNELERVSSRLIVHHTQNEDDWRCRLDQNISDLRSLGDQFSKMEHQISQIGKLILDDLQQIDSKEVQLHQKFNCEVNEYEVAKTRLMSLEKSIDTHTSKTAILSEKLGKLSADVDAVKKEIDKKGSSITDTSPVVEIRAALQLLKEENKELDVRLGILDYEVTKAMMHDAKREEKHPLQGMHSDDDDSSLDE</sequence>
<comment type="caution">
    <text evidence="6">The sequence shown here is derived from an EMBL/GenBank/DDBJ whole genome shotgun (WGS) entry which is preliminary data.</text>
</comment>
<evidence type="ECO:0000256" key="4">
    <source>
        <dbReference type="ARBA" id="ARBA00023273"/>
    </source>
</evidence>
<feature type="region of interest" description="Disordered" evidence="5">
    <location>
        <begin position="202"/>
        <end position="225"/>
    </location>
</feature>
<protein>
    <recommendedName>
        <fullName evidence="8">Uso1/p115-like vesicle tethering protein C-terminal domain-containing protein</fullName>
    </recommendedName>
</protein>
<evidence type="ECO:0000313" key="6">
    <source>
        <dbReference type="EMBL" id="KAL3787651.1"/>
    </source>
</evidence>
<organism evidence="6 7">
    <name type="scientific">Cyclotella cryptica</name>
    <dbReference type="NCBI Taxonomy" id="29204"/>
    <lineage>
        <taxon>Eukaryota</taxon>
        <taxon>Sar</taxon>
        <taxon>Stramenopiles</taxon>
        <taxon>Ochrophyta</taxon>
        <taxon>Bacillariophyta</taxon>
        <taxon>Coscinodiscophyceae</taxon>
        <taxon>Thalassiosirophycidae</taxon>
        <taxon>Stephanodiscales</taxon>
        <taxon>Stephanodiscaceae</taxon>
        <taxon>Cyclotella</taxon>
    </lineage>
</organism>
<keyword evidence="7" id="KW-1185">Reference proteome</keyword>
<dbReference type="PANTHER" id="PTHR16011">
    <property type="entry name" value="IFT57/HIPPI"/>
    <property type="match status" value="1"/>
</dbReference>
<comment type="subcellular location">
    <subcellularLocation>
        <location evidence="1">Cell projection</location>
        <location evidence="1">Cilium</location>
    </subcellularLocation>
</comment>
<evidence type="ECO:0000256" key="1">
    <source>
        <dbReference type="ARBA" id="ARBA00004138"/>
    </source>
</evidence>
<evidence type="ECO:0000313" key="7">
    <source>
        <dbReference type="Proteomes" id="UP001516023"/>
    </source>
</evidence>
<evidence type="ECO:0008006" key="8">
    <source>
        <dbReference type="Google" id="ProtNLM"/>
    </source>
</evidence>
<gene>
    <name evidence="6" type="ORF">HJC23_011799</name>
</gene>
<name>A0ABD3PJW8_9STRA</name>
<keyword evidence="4" id="KW-0966">Cell projection</keyword>
<comment type="similarity">
    <text evidence="2">Belongs to the IFT57 family.</text>
</comment>
<dbReference type="Pfam" id="PF10498">
    <property type="entry name" value="IFT57"/>
    <property type="match status" value="1"/>
</dbReference>
<evidence type="ECO:0000256" key="5">
    <source>
        <dbReference type="SAM" id="MobiDB-lite"/>
    </source>
</evidence>
<keyword evidence="3" id="KW-0969">Cilium</keyword>
<evidence type="ECO:0000256" key="2">
    <source>
        <dbReference type="ARBA" id="ARBA00009415"/>
    </source>
</evidence>
<dbReference type="AlphaFoldDB" id="A0ABD3PJW8"/>
<evidence type="ECO:0000256" key="3">
    <source>
        <dbReference type="ARBA" id="ARBA00023069"/>
    </source>
</evidence>
<dbReference type="GO" id="GO:0005929">
    <property type="term" value="C:cilium"/>
    <property type="evidence" value="ECO:0007669"/>
    <property type="project" value="UniProtKB-SubCell"/>
</dbReference>
<dbReference type="Proteomes" id="UP001516023">
    <property type="component" value="Unassembled WGS sequence"/>
</dbReference>
<reference evidence="6 7" key="1">
    <citation type="journal article" date="2020" name="G3 (Bethesda)">
        <title>Improved Reference Genome for Cyclotella cryptica CCMP332, a Model for Cell Wall Morphogenesis, Salinity Adaptation, and Lipid Production in Diatoms (Bacillariophyta).</title>
        <authorList>
            <person name="Roberts W.R."/>
            <person name="Downey K.M."/>
            <person name="Ruck E.C."/>
            <person name="Traller J.C."/>
            <person name="Alverson A.J."/>
        </authorList>
    </citation>
    <scope>NUCLEOTIDE SEQUENCE [LARGE SCALE GENOMIC DNA]</scope>
    <source>
        <strain evidence="6 7">CCMP332</strain>
    </source>
</reference>
<dbReference type="PANTHER" id="PTHR16011:SF0">
    <property type="entry name" value="INTRAFLAGELLAR TRANSPORT PROTEIN 57 HOMOLOG"/>
    <property type="match status" value="1"/>
</dbReference>
<accession>A0ABD3PJW8</accession>
<dbReference type="InterPro" id="IPR019530">
    <property type="entry name" value="Intra-flagellar_transport_57"/>
</dbReference>